<dbReference type="InterPro" id="IPR013786">
    <property type="entry name" value="AcylCoA_DH/ox_N"/>
</dbReference>
<dbReference type="AlphaFoldDB" id="A0A3G2S6W6"/>
<evidence type="ECO:0000313" key="10">
    <source>
        <dbReference type="EMBL" id="AYO43824.1"/>
    </source>
</evidence>
<organism evidence="10 11">
    <name type="scientific">Malassezia restricta (strain ATCC 96810 / NBRC 103918 / CBS 7877)</name>
    <name type="common">Seborrheic dermatitis infection agent</name>
    <dbReference type="NCBI Taxonomy" id="425264"/>
    <lineage>
        <taxon>Eukaryota</taxon>
        <taxon>Fungi</taxon>
        <taxon>Dikarya</taxon>
        <taxon>Basidiomycota</taxon>
        <taxon>Ustilaginomycotina</taxon>
        <taxon>Malasseziomycetes</taxon>
        <taxon>Malasseziales</taxon>
        <taxon>Malasseziaceae</taxon>
        <taxon>Malassezia</taxon>
    </lineage>
</organism>
<evidence type="ECO:0000256" key="4">
    <source>
        <dbReference type="ARBA" id="ARBA00022630"/>
    </source>
</evidence>
<dbReference type="PROSITE" id="PS00191">
    <property type="entry name" value="CYTOCHROME_B5_1"/>
    <property type="match status" value="1"/>
</dbReference>
<keyword evidence="7 10" id="KW-0560">Oxidoreductase</keyword>
<dbReference type="Gene3D" id="1.10.540.10">
    <property type="entry name" value="Acyl-CoA dehydrogenase/oxidase, N-terminal domain"/>
    <property type="match status" value="1"/>
</dbReference>
<evidence type="ECO:0000256" key="7">
    <source>
        <dbReference type="ARBA" id="ARBA00023002"/>
    </source>
</evidence>
<dbReference type="EC" id="1.3.99.-" evidence="10"/>
<evidence type="ECO:0000256" key="1">
    <source>
        <dbReference type="ARBA" id="ARBA00001974"/>
    </source>
</evidence>
<comment type="similarity">
    <text evidence="2">Belongs to the acyl-CoA dehydrogenase family.</text>
</comment>
<dbReference type="InterPro" id="IPR036250">
    <property type="entry name" value="AcylCo_DH-like_C"/>
</dbReference>
<dbReference type="GO" id="GO:0050660">
    <property type="term" value="F:flavin adenine dinucleotide binding"/>
    <property type="evidence" value="ECO:0007669"/>
    <property type="project" value="InterPro"/>
</dbReference>
<dbReference type="GO" id="GO:0003995">
    <property type="term" value="F:acyl-CoA dehydrogenase activity"/>
    <property type="evidence" value="ECO:0007669"/>
    <property type="project" value="InterPro"/>
</dbReference>
<dbReference type="InterPro" id="IPR050741">
    <property type="entry name" value="Acyl-CoA_dehydrogenase"/>
</dbReference>
<name>A0A3G2S6W6_MALR7</name>
<dbReference type="Gene3D" id="1.20.140.10">
    <property type="entry name" value="Butyryl-CoA Dehydrogenase, subunit A, domain 3"/>
    <property type="match status" value="1"/>
</dbReference>
<feature type="domain" description="Cytochrome b5 heme-binding" evidence="9">
    <location>
        <begin position="5"/>
        <end position="84"/>
    </location>
</feature>
<dbReference type="SUPFAM" id="SSF56645">
    <property type="entry name" value="Acyl-CoA dehydrogenase NM domain-like"/>
    <property type="match status" value="1"/>
</dbReference>
<keyword evidence="4" id="KW-0285">Flavoprotein</keyword>
<dbReference type="Pfam" id="PF00441">
    <property type="entry name" value="Acyl-CoA_dh_1"/>
    <property type="match status" value="1"/>
</dbReference>
<gene>
    <name evidence="10" type="primary">fadE</name>
    <name evidence="10" type="ORF">DNF11_2874</name>
</gene>
<dbReference type="InterPro" id="IPR009100">
    <property type="entry name" value="AcylCoA_DH/oxidase_NM_dom_sf"/>
</dbReference>
<evidence type="ECO:0000256" key="8">
    <source>
        <dbReference type="ARBA" id="ARBA00023004"/>
    </source>
</evidence>
<dbReference type="SMART" id="SM01117">
    <property type="entry name" value="Cyt-b5"/>
    <property type="match status" value="1"/>
</dbReference>
<dbReference type="InterPro" id="IPR001199">
    <property type="entry name" value="Cyt_B5-like_heme/steroid-bd"/>
</dbReference>
<protein>
    <submittedName>
        <fullName evidence="10">Putative acyl-CoA dehydrogenase</fullName>
        <ecNumber evidence="10">1.3.99.-</ecNumber>
    </submittedName>
</protein>
<dbReference type="InterPro" id="IPR006091">
    <property type="entry name" value="Acyl-CoA_Oxase/DH_mid-dom"/>
</dbReference>
<evidence type="ECO:0000313" key="11">
    <source>
        <dbReference type="Proteomes" id="UP000269793"/>
    </source>
</evidence>
<evidence type="ECO:0000256" key="5">
    <source>
        <dbReference type="ARBA" id="ARBA00022723"/>
    </source>
</evidence>
<dbReference type="Pfam" id="PF02770">
    <property type="entry name" value="Acyl-CoA_dh_M"/>
    <property type="match status" value="1"/>
</dbReference>
<dbReference type="GO" id="GO:0033539">
    <property type="term" value="P:fatty acid beta-oxidation using acyl-CoA dehydrogenase"/>
    <property type="evidence" value="ECO:0007669"/>
    <property type="project" value="TreeGrafter"/>
</dbReference>
<evidence type="ECO:0000256" key="2">
    <source>
        <dbReference type="ARBA" id="ARBA00009347"/>
    </source>
</evidence>
<dbReference type="PROSITE" id="PS00072">
    <property type="entry name" value="ACYL_COA_DH_1"/>
    <property type="match status" value="1"/>
</dbReference>
<dbReference type="PANTHER" id="PTHR48083">
    <property type="entry name" value="MEDIUM-CHAIN SPECIFIC ACYL-COA DEHYDROGENASE, MITOCHONDRIAL-RELATED"/>
    <property type="match status" value="1"/>
</dbReference>
<keyword evidence="8" id="KW-0408">Iron</keyword>
<dbReference type="PROSITE" id="PS50255">
    <property type="entry name" value="CYTOCHROME_B5_2"/>
    <property type="match status" value="1"/>
</dbReference>
<dbReference type="PANTHER" id="PTHR48083:SF28">
    <property type="entry name" value="ACYL-COA DEHYDROGENASE FAMILY PROTEIN (AFU_ORTHOLOGUE AFUA_6G10880)-RELATED"/>
    <property type="match status" value="1"/>
</dbReference>
<proteinExistence type="inferred from homology"/>
<dbReference type="InterPro" id="IPR009075">
    <property type="entry name" value="AcylCo_DH/oxidase_C"/>
</dbReference>
<evidence type="ECO:0000256" key="3">
    <source>
        <dbReference type="ARBA" id="ARBA00022617"/>
    </source>
</evidence>
<dbReference type="Gene3D" id="3.10.120.10">
    <property type="entry name" value="Cytochrome b5-like heme/steroid binding domain"/>
    <property type="match status" value="1"/>
</dbReference>
<evidence type="ECO:0000259" key="9">
    <source>
        <dbReference type="PROSITE" id="PS50255"/>
    </source>
</evidence>
<accession>A0A3G2S6W6</accession>
<dbReference type="Gene3D" id="2.40.110.10">
    <property type="entry name" value="Butyryl-CoA Dehydrogenase, subunit A, domain 2"/>
    <property type="match status" value="1"/>
</dbReference>
<evidence type="ECO:0000256" key="6">
    <source>
        <dbReference type="ARBA" id="ARBA00022827"/>
    </source>
</evidence>
<keyword evidence="5" id="KW-0479">Metal-binding</keyword>
<keyword evidence="3" id="KW-0349">Heme</keyword>
<keyword evidence="6" id="KW-0274">FAD</keyword>
<dbReference type="InterPro" id="IPR006089">
    <property type="entry name" value="Acyl-CoA_DH_CS"/>
</dbReference>
<dbReference type="STRING" id="425264.A0A3G2S6W6"/>
<dbReference type="InterPro" id="IPR037069">
    <property type="entry name" value="AcylCoA_DH/ox_N_sf"/>
</dbReference>
<dbReference type="InterPro" id="IPR046373">
    <property type="entry name" value="Acyl-CoA_Oxase/DH_mid-dom_sf"/>
</dbReference>
<keyword evidence="11" id="KW-1185">Reference proteome</keyword>
<comment type="cofactor">
    <cofactor evidence="1">
        <name>FAD</name>
        <dbReference type="ChEBI" id="CHEBI:57692"/>
    </cofactor>
</comment>
<dbReference type="GO" id="GO:0020037">
    <property type="term" value="F:heme binding"/>
    <property type="evidence" value="ECO:0007669"/>
    <property type="project" value="InterPro"/>
</dbReference>
<dbReference type="VEuPathDB" id="FungiDB:DNF11_2874"/>
<dbReference type="InterPro" id="IPR018506">
    <property type="entry name" value="Cyt_B5_heme-BS"/>
</dbReference>
<dbReference type="EMBL" id="CP033152">
    <property type="protein sequence ID" value="AYO43824.1"/>
    <property type="molecule type" value="Genomic_DNA"/>
</dbReference>
<reference evidence="10 11" key="1">
    <citation type="submission" date="2018-10" db="EMBL/GenBank/DDBJ databases">
        <title>Complete genome sequence of Malassezia restricta CBS 7877.</title>
        <authorList>
            <person name="Morand S.C."/>
            <person name="Bertignac M."/>
            <person name="Iltis A."/>
            <person name="Kolder I."/>
            <person name="Pirovano W."/>
            <person name="Jourdain R."/>
            <person name="Clavaud C."/>
        </authorList>
    </citation>
    <scope>NUCLEOTIDE SEQUENCE [LARGE SCALE GENOMIC DNA]</scope>
    <source>
        <strain evidence="10 11">CBS 7877</strain>
    </source>
</reference>
<dbReference type="Pfam" id="PF00173">
    <property type="entry name" value="Cyt-b5"/>
    <property type="match status" value="1"/>
</dbReference>
<dbReference type="GO" id="GO:0046872">
    <property type="term" value="F:metal ion binding"/>
    <property type="evidence" value="ECO:0007669"/>
    <property type="project" value="UniProtKB-KW"/>
</dbReference>
<dbReference type="SUPFAM" id="SSF47203">
    <property type="entry name" value="Acyl-CoA dehydrogenase C-terminal domain-like"/>
    <property type="match status" value="1"/>
</dbReference>
<dbReference type="InterPro" id="IPR036400">
    <property type="entry name" value="Cyt_B5-like_heme/steroid_sf"/>
</dbReference>
<dbReference type="OrthoDB" id="2588832at2759"/>
<dbReference type="SUPFAM" id="SSF55856">
    <property type="entry name" value="Cytochrome b5-like heme/steroid binding domain"/>
    <property type="match status" value="1"/>
</dbReference>
<dbReference type="GO" id="GO:0005737">
    <property type="term" value="C:cytoplasm"/>
    <property type="evidence" value="ECO:0007669"/>
    <property type="project" value="TreeGrafter"/>
</dbReference>
<dbReference type="Proteomes" id="UP000269793">
    <property type="component" value="Chromosome V"/>
</dbReference>
<sequence length="517" mass="58153">MTQELKRFSREEIAKHNKPDDLWIIVDSYVYDLSGFIDAHPGGQAVLLMDDVAGKDATETFFGLHSIEVLMRRGVKNLIIGKVEGEEPKVHYPQPGDISKVPYAEPAWLVENFHSPYYSDSHRRLQREMRVFTEKYVLPVAEKCEVSGERPDVELVKLMGANGLNAMRLGPGKHLAGRKLFADIKPEEFDYFHELIITQELSRCGTRGFMDALQGGMVIGLPPVINFGSDEMKREIVEPVFRGEKFISLAITEAFAGSDVMGLRTYAKKTEDGQHYIVNGTKKWITNGNFADYFTTACRTDEGFAVILIPRALGVETRLIHTSYSPSAGTAFVMFNNIKVPAKNVIGQDGMGIPIVLSNFNHERWVMCCGTIRGARGICEILMKWIHQRKVFGRPLTSQAVVRQKLAFLITQVEAGQAFLEHITLQMNKMSYKQQSKFLAGPIALLKAWSTRISHEVADNAVQIMGGRGLTRSGMGRKIENYNRNYKYDAVLGGTEEVLADLGIRQSFRFFPHDHKL</sequence>
<dbReference type="Pfam" id="PF02771">
    <property type="entry name" value="Acyl-CoA_dh_N"/>
    <property type="match status" value="1"/>
</dbReference>